<protein>
    <recommendedName>
        <fullName evidence="4">O-antigen ligase-like membrane protein</fullName>
    </recommendedName>
</protein>
<dbReference type="EMBL" id="QBKG01000004">
    <property type="protein sequence ID" value="PTX07440.1"/>
    <property type="molecule type" value="Genomic_DNA"/>
</dbReference>
<comment type="caution">
    <text evidence="2">The sequence shown here is derived from an EMBL/GenBank/DDBJ whole genome shotgun (WGS) entry which is preliminary data.</text>
</comment>
<evidence type="ECO:0000313" key="2">
    <source>
        <dbReference type="EMBL" id="PTX07440.1"/>
    </source>
</evidence>
<feature type="transmembrane region" description="Helical" evidence="1">
    <location>
        <begin position="159"/>
        <end position="175"/>
    </location>
</feature>
<feature type="transmembrane region" description="Helical" evidence="1">
    <location>
        <begin position="100"/>
        <end position="117"/>
    </location>
</feature>
<keyword evidence="1" id="KW-0812">Transmembrane</keyword>
<evidence type="ECO:0000256" key="1">
    <source>
        <dbReference type="SAM" id="Phobius"/>
    </source>
</evidence>
<feature type="transmembrane region" description="Helical" evidence="1">
    <location>
        <begin position="16"/>
        <end position="35"/>
    </location>
</feature>
<dbReference type="Proteomes" id="UP000243985">
    <property type="component" value="Unassembled WGS sequence"/>
</dbReference>
<keyword evidence="1" id="KW-1133">Transmembrane helix</keyword>
<organism evidence="2 3">
    <name type="scientific">Capnocytophaga leadbetteri</name>
    <dbReference type="NCBI Taxonomy" id="327575"/>
    <lineage>
        <taxon>Bacteria</taxon>
        <taxon>Pseudomonadati</taxon>
        <taxon>Bacteroidota</taxon>
        <taxon>Flavobacteriia</taxon>
        <taxon>Flavobacteriales</taxon>
        <taxon>Flavobacteriaceae</taxon>
        <taxon>Capnocytophaga</taxon>
    </lineage>
</organism>
<accession>A0A2T5XVP1</accession>
<proteinExistence type="predicted"/>
<feature type="transmembrane region" description="Helical" evidence="1">
    <location>
        <begin position="427"/>
        <end position="448"/>
    </location>
</feature>
<feature type="transmembrane region" description="Helical" evidence="1">
    <location>
        <begin position="187"/>
        <end position="206"/>
    </location>
</feature>
<dbReference type="GO" id="GO:0016020">
    <property type="term" value="C:membrane"/>
    <property type="evidence" value="ECO:0007669"/>
    <property type="project" value="UniProtKB-SubCell"/>
</dbReference>
<feature type="transmembrane region" description="Helical" evidence="1">
    <location>
        <begin position="240"/>
        <end position="256"/>
    </location>
</feature>
<keyword evidence="1" id="KW-0472">Membrane</keyword>
<dbReference type="GeneID" id="84580485"/>
<gene>
    <name evidence="2" type="ORF">C8P65_104131</name>
</gene>
<evidence type="ECO:0000313" key="3">
    <source>
        <dbReference type="Proteomes" id="UP000243985"/>
    </source>
</evidence>
<sequence length="460" mass="53179">MENKTLALKTFIKNEWFLLLSLLPLLFTAVLLQFITPNWNESVQRTVFYSVFLYDIAIILLFIYRNHRFLFEKGEWLRNSITIVGCGVVLLWTYKHKITFRLDILLLFLCALYGVIYRKYIKPTALTIAFFAFIAIRIVGLLWAEHLEWGINVLIKEENIIFFVLVPIILLGFSVSERQQQSLIQICFKGFLMLLVANVVFYLFAISSLGRSVFSFITLNKGYFSYYEILFWSHFKHPSFISWIILAIGGLSFILWKKGKTLISISELIIYAVLVLCVALMVQARVVIISYFIVVAFFVFLSVEKHIKKSLKYSILGLLVLIGIGTVSYLITHTAYFSDPIRNKIYNKAFAAIREGNIWIGNGTGYHRYIIGSYPFYVHNDFVATLVDTGILGLSIFVVWILCLLLSKDILKQFLVVVSLPIMNTDVLFYFFEYTYIVSVLLIFILLAPRFKSVKHTLPN</sequence>
<feature type="transmembrane region" description="Helical" evidence="1">
    <location>
        <begin position="313"/>
        <end position="332"/>
    </location>
</feature>
<dbReference type="AlphaFoldDB" id="A0A2T5XVP1"/>
<feature type="transmembrane region" description="Helical" evidence="1">
    <location>
        <begin position="124"/>
        <end position="144"/>
    </location>
</feature>
<feature type="transmembrane region" description="Helical" evidence="1">
    <location>
        <begin position="268"/>
        <end position="301"/>
    </location>
</feature>
<feature type="transmembrane region" description="Helical" evidence="1">
    <location>
        <begin position="47"/>
        <end position="64"/>
    </location>
</feature>
<dbReference type="RefSeq" id="WP_107781938.1">
    <property type="nucleotide sequence ID" value="NZ_QBKG01000004.1"/>
</dbReference>
<reference evidence="2 3" key="1">
    <citation type="submission" date="2018-04" db="EMBL/GenBank/DDBJ databases">
        <title>Genomic Encyclopedia of Archaeal and Bacterial Type Strains, Phase II (KMG-II): from individual species to whole genera.</title>
        <authorList>
            <person name="Goeker M."/>
        </authorList>
    </citation>
    <scope>NUCLEOTIDE SEQUENCE [LARGE SCALE GENOMIC DNA]</scope>
    <source>
        <strain evidence="2 3">DSM 22902</strain>
    </source>
</reference>
<feature type="transmembrane region" description="Helical" evidence="1">
    <location>
        <begin position="382"/>
        <end position="407"/>
    </location>
</feature>
<name>A0A2T5XVP1_9FLAO</name>
<feature type="transmembrane region" description="Helical" evidence="1">
    <location>
        <begin position="76"/>
        <end position="94"/>
    </location>
</feature>
<evidence type="ECO:0008006" key="4">
    <source>
        <dbReference type="Google" id="ProtNLM"/>
    </source>
</evidence>